<gene>
    <name evidence="2" type="ORF">BRI6_0926</name>
    <name evidence="3" type="ORF">BRI9_0980</name>
    <name evidence="4" type="ORF">IVO3_0978</name>
    <name evidence="5" type="ORF">RAN7_0918</name>
</gene>
<evidence type="ECO:0000313" key="3">
    <source>
        <dbReference type="EMBL" id="VFR61246.1"/>
    </source>
</evidence>
<protein>
    <submittedName>
        <fullName evidence="3">Uncharacterized protein</fullName>
    </submittedName>
</protein>
<organism evidence="3">
    <name type="scientific">plant metagenome</name>
    <dbReference type="NCBI Taxonomy" id="1297885"/>
    <lineage>
        <taxon>unclassified sequences</taxon>
        <taxon>metagenomes</taxon>
        <taxon>organismal metagenomes</taxon>
    </lineage>
</organism>
<dbReference type="EMBL" id="CAADIK010000004">
    <property type="protein sequence ID" value="VFR61246.1"/>
    <property type="molecule type" value="Genomic_DNA"/>
</dbReference>
<feature type="region of interest" description="Disordered" evidence="1">
    <location>
        <begin position="33"/>
        <end position="65"/>
    </location>
</feature>
<feature type="compositionally biased region" description="Basic residues" evidence="1">
    <location>
        <begin position="49"/>
        <end position="65"/>
    </location>
</feature>
<dbReference type="AlphaFoldDB" id="A0A484SFB6"/>
<evidence type="ECO:0000313" key="4">
    <source>
        <dbReference type="EMBL" id="VFR95270.1"/>
    </source>
</evidence>
<name>A0A484SFB6_9ZZZZ</name>
<evidence type="ECO:0000313" key="2">
    <source>
        <dbReference type="EMBL" id="VFR55069.1"/>
    </source>
</evidence>
<reference evidence="3" key="1">
    <citation type="submission" date="2019-03" db="EMBL/GenBank/DDBJ databases">
        <authorList>
            <person name="Danneels B."/>
        </authorList>
    </citation>
    <scope>NUCLEOTIDE SEQUENCE</scope>
</reference>
<accession>A0A484SFB6</accession>
<evidence type="ECO:0000256" key="1">
    <source>
        <dbReference type="SAM" id="MobiDB-lite"/>
    </source>
</evidence>
<dbReference type="EMBL" id="CAADIP010000045">
    <property type="protein sequence ID" value="VFR95270.1"/>
    <property type="molecule type" value="Genomic_DNA"/>
</dbReference>
<sequence>MRRHVGFLLVYKCCPLFLSKRCANLAALSHQDRQHEARPIPWNTAMRAPVRRRHQSRSRARGHAP</sequence>
<dbReference type="EMBL" id="CAADII010000039">
    <property type="protein sequence ID" value="VFR55069.1"/>
    <property type="molecule type" value="Genomic_DNA"/>
</dbReference>
<evidence type="ECO:0000313" key="5">
    <source>
        <dbReference type="EMBL" id="VFS32422.1"/>
    </source>
</evidence>
<proteinExistence type="predicted"/>
<dbReference type="EMBL" id="CAADIZ010000066">
    <property type="protein sequence ID" value="VFS32422.1"/>
    <property type="molecule type" value="Genomic_DNA"/>
</dbReference>